<reference evidence="2" key="1">
    <citation type="submission" date="2016-10" db="EMBL/GenBank/DDBJ databases">
        <authorList>
            <person name="Varghese N."/>
            <person name="Submissions S."/>
        </authorList>
    </citation>
    <scope>NUCLEOTIDE SEQUENCE [LARGE SCALE GENOMIC DNA]</scope>
    <source>
        <strain evidence="2">DSM 25811 / CCM 8410 / LMG 26954 / E90</strain>
    </source>
</reference>
<evidence type="ECO:0000313" key="2">
    <source>
        <dbReference type="Proteomes" id="UP000198757"/>
    </source>
</evidence>
<keyword evidence="2" id="KW-1185">Reference proteome</keyword>
<dbReference type="STRING" id="1285928.SAMN04487894_106127"/>
<dbReference type="EMBL" id="FMZO01000006">
    <property type="protein sequence ID" value="SDD12871.1"/>
    <property type="molecule type" value="Genomic_DNA"/>
</dbReference>
<dbReference type="RefSeq" id="WP_090390452.1">
    <property type="nucleotide sequence ID" value="NZ_FMZO01000006.1"/>
</dbReference>
<dbReference type="Proteomes" id="UP000198757">
    <property type="component" value="Unassembled WGS sequence"/>
</dbReference>
<gene>
    <name evidence="1" type="ORF">SAMN04487894_106127</name>
</gene>
<dbReference type="PROSITE" id="PS51257">
    <property type="entry name" value="PROKAR_LIPOPROTEIN"/>
    <property type="match status" value="1"/>
</dbReference>
<dbReference type="AlphaFoldDB" id="A0A1G6S877"/>
<organism evidence="1 2">
    <name type="scientific">Niabella drilacis (strain DSM 25811 / CCM 8410 / CCUG 62505 / LMG 26954 / E90)</name>
    <dbReference type="NCBI Taxonomy" id="1285928"/>
    <lineage>
        <taxon>Bacteria</taxon>
        <taxon>Pseudomonadati</taxon>
        <taxon>Bacteroidota</taxon>
        <taxon>Chitinophagia</taxon>
        <taxon>Chitinophagales</taxon>
        <taxon>Chitinophagaceae</taxon>
        <taxon>Niabella</taxon>
    </lineage>
</organism>
<sequence length="114" mass="12395">MKTTMFTKRRILPVAPPFFWGGCIKTAKELAAAAPYRSLPVVLFDGGHEGGGHSSRTVSVVKAGRGDYSSMTRTADDGVAAWTEFNENLHVSTSNKSIALHKFSLSRILENNPE</sequence>
<evidence type="ECO:0000313" key="1">
    <source>
        <dbReference type="EMBL" id="SDD12871.1"/>
    </source>
</evidence>
<name>A0A1G6S877_NIADE</name>
<accession>A0A1G6S877</accession>
<proteinExistence type="predicted"/>
<protein>
    <submittedName>
        <fullName evidence="1">Uncharacterized protein</fullName>
    </submittedName>
</protein>